<evidence type="ECO:0000256" key="6">
    <source>
        <dbReference type="ARBA" id="ARBA00023125"/>
    </source>
</evidence>
<dbReference type="Gene3D" id="3.40.50.300">
    <property type="entry name" value="P-loop containing nucleotide triphosphate hydrolases"/>
    <property type="match status" value="2"/>
</dbReference>
<evidence type="ECO:0000256" key="2">
    <source>
        <dbReference type="ARBA" id="ARBA00022763"/>
    </source>
</evidence>
<dbReference type="InterPro" id="IPR014001">
    <property type="entry name" value="Helicase_ATP-bd"/>
</dbReference>
<feature type="domain" description="Helicase C-terminal" evidence="9">
    <location>
        <begin position="267"/>
        <end position="419"/>
    </location>
</feature>
<dbReference type="GO" id="GO:0005524">
    <property type="term" value="F:ATP binding"/>
    <property type="evidence" value="ECO:0007669"/>
    <property type="project" value="UniProtKB-KW"/>
</dbReference>
<dbReference type="SMART" id="SM00490">
    <property type="entry name" value="HELICc"/>
    <property type="match status" value="1"/>
</dbReference>
<evidence type="ECO:0000259" key="9">
    <source>
        <dbReference type="PROSITE" id="PS51194"/>
    </source>
</evidence>
<accession>A0A1F5G2X4</accession>
<name>A0A1F5G2X4_9BACT</name>
<keyword evidence="5" id="KW-0067">ATP-binding</keyword>
<dbReference type="Pfam" id="PF19833">
    <property type="entry name" value="RecG_dom3_C"/>
    <property type="match status" value="1"/>
</dbReference>
<evidence type="ECO:0000256" key="1">
    <source>
        <dbReference type="ARBA" id="ARBA00022741"/>
    </source>
</evidence>
<dbReference type="PANTHER" id="PTHR47964:SF1">
    <property type="entry name" value="ATP-DEPENDENT DNA HELICASE HOMOLOG RECG, CHLOROPLASTIC"/>
    <property type="match status" value="1"/>
</dbReference>
<dbReference type="PROSITE" id="PS51194">
    <property type="entry name" value="HELICASE_CTER"/>
    <property type="match status" value="1"/>
</dbReference>
<keyword evidence="2" id="KW-0227">DNA damage</keyword>
<dbReference type="InterPro" id="IPR001650">
    <property type="entry name" value="Helicase_C-like"/>
</dbReference>
<dbReference type="InterPro" id="IPR045562">
    <property type="entry name" value="RecG_dom3_C"/>
</dbReference>
<evidence type="ECO:0000313" key="10">
    <source>
        <dbReference type="EMBL" id="OGD86198.1"/>
    </source>
</evidence>
<dbReference type="AlphaFoldDB" id="A0A1F5G2X4"/>
<evidence type="ECO:0000313" key="11">
    <source>
        <dbReference type="Proteomes" id="UP000176628"/>
    </source>
</evidence>
<dbReference type="GO" id="GO:0003677">
    <property type="term" value="F:DNA binding"/>
    <property type="evidence" value="ECO:0007669"/>
    <property type="project" value="UniProtKB-KW"/>
</dbReference>
<dbReference type="SUPFAM" id="SSF52540">
    <property type="entry name" value="P-loop containing nucleoside triphosphate hydrolases"/>
    <property type="match status" value="2"/>
</dbReference>
<protein>
    <recommendedName>
        <fullName evidence="12">ATP-dependent DNA helicase RecG</fullName>
    </recommendedName>
</protein>
<evidence type="ECO:0000256" key="3">
    <source>
        <dbReference type="ARBA" id="ARBA00022801"/>
    </source>
</evidence>
<dbReference type="PANTHER" id="PTHR47964">
    <property type="entry name" value="ATP-DEPENDENT DNA HELICASE HOMOLOG RECG, CHLOROPLASTIC"/>
    <property type="match status" value="1"/>
</dbReference>
<dbReference type="Proteomes" id="UP000176628">
    <property type="component" value="Unassembled WGS sequence"/>
</dbReference>
<keyword evidence="3" id="KW-0378">Hydrolase</keyword>
<dbReference type="SMART" id="SM00487">
    <property type="entry name" value="DEXDc"/>
    <property type="match status" value="1"/>
</dbReference>
<keyword evidence="7" id="KW-0234">DNA repair</keyword>
<dbReference type="InterPro" id="IPR011545">
    <property type="entry name" value="DEAD/DEAH_box_helicase_dom"/>
</dbReference>
<dbReference type="GO" id="GO:0016787">
    <property type="term" value="F:hydrolase activity"/>
    <property type="evidence" value="ECO:0007669"/>
    <property type="project" value="UniProtKB-KW"/>
</dbReference>
<keyword evidence="1" id="KW-0547">Nucleotide-binding</keyword>
<dbReference type="GO" id="GO:0003678">
    <property type="term" value="F:DNA helicase activity"/>
    <property type="evidence" value="ECO:0007669"/>
    <property type="project" value="TreeGrafter"/>
</dbReference>
<sequence length="475" mass="53666">MNKIHFPQNLEETYQARRRFAFEELFQIQIVSLLKRKKWKEARKTRMLKLEKKVLDNFKRKLPFKLTNAQGRVIDEILNDLEKERPANRLLCGDVGSGKTVVAAVCALAAFCSGTKTVVMAPTEILAFQHWQTLSAIIGHFGVRVTLYTRSRKEEPGDIIVGTHALIHSKKPFEDVGLIVIDEQHRFGVLQRKKILVESVKTGGFFPHFLTLSATPIPRSLALTLYGDLDLSLIDELPPGRKKVQTYIVPPQKRKGAYEFLRKKIQEGRQAFIICPLIELSETLDTVKAATHEFENLSKEIFSDLSLGLLHGQLKSKEKERVLTEFKEGKLNILVATPVVEVGIDVPNATIMIIEGAERFGLAQLHQLRGRIARSTFDAYCFLFSNSRSLRVVRRLSALRKINLGFKLAEIDLSIRGPGEIFGTKQHGLPKLKVADLTDLDLIEKARHEAEIIISGGPLSKNYPLLVKEIRRKIG</sequence>
<keyword evidence="6" id="KW-0238">DNA-binding</keyword>
<keyword evidence="4" id="KW-0347">Helicase</keyword>
<evidence type="ECO:0000259" key="8">
    <source>
        <dbReference type="PROSITE" id="PS51192"/>
    </source>
</evidence>
<reference evidence="10 11" key="1">
    <citation type="journal article" date="2016" name="Nat. Commun.">
        <title>Thousands of microbial genomes shed light on interconnected biogeochemical processes in an aquifer system.</title>
        <authorList>
            <person name="Anantharaman K."/>
            <person name="Brown C.T."/>
            <person name="Hug L.A."/>
            <person name="Sharon I."/>
            <person name="Castelle C.J."/>
            <person name="Probst A.J."/>
            <person name="Thomas B.C."/>
            <person name="Singh A."/>
            <person name="Wilkins M.J."/>
            <person name="Karaoz U."/>
            <person name="Brodie E.L."/>
            <person name="Williams K.H."/>
            <person name="Hubbard S.S."/>
            <person name="Banfield J.F."/>
        </authorList>
    </citation>
    <scope>NUCLEOTIDE SEQUENCE [LARGE SCALE GENOMIC DNA]</scope>
</reference>
<evidence type="ECO:0000256" key="7">
    <source>
        <dbReference type="ARBA" id="ARBA00023204"/>
    </source>
</evidence>
<dbReference type="GO" id="GO:0006281">
    <property type="term" value="P:DNA repair"/>
    <property type="evidence" value="ECO:0007669"/>
    <property type="project" value="UniProtKB-KW"/>
</dbReference>
<dbReference type="InterPro" id="IPR027417">
    <property type="entry name" value="P-loop_NTPase"/>
</dbReference>
<evidence type="ECO:0000256" key="4">
    <source>
        <dbReference type="ARBA" id="ARBA00022806"/>
    </source>
</evidence>
<evidence type="ECO:0000256" key="5">
    <source>
        <dbReference type="ARBA" id="ARBA00022840"/>
    </source>
</evidence>
<comment type="caution">
    <text evidence="10">The sequence shown here is derived from an EMBL/GenBank/DDBJ whole genome shotgun (WGS) entry which is preliminary data.</text>
</comment>
<dbReference type="InterPro" id="IPR047112">
    <property type="entry name" value="RecG/Mfd"/>
</dbReference>
<feature type="domain" description="Helicase ATP-binding" evidence="8">
    <location>
        <begin position="80"/>
        <end position="234"/>
    </location>
</feature>
<organism evidence="10 11">
    <name type="scientific">Candidatus Curtissbacteria bacterium RBG_16_39_7</name>
    <dbReference type="NCBI Taxonomy" id="1797707"/>
    <lineage>
        <taxon>Bacteria</taxon>
        <taxon>Candidatus Curtissiibacteriota</taxon>
    </lineage>
</organism>
<evidence type="ECO:0008006" key="12">
    <source>
        <dbReference type="Google" id="ProtNLM"/>
    </source>
</evidence>
<dbReference type="PROSITE" id="PS51192">
    <property type="entry name" value="HELICASE_ATP_BIND_1"/>
    <property type="match status" value="1"/>
</dbReference>
<dbReference type="EMBL" id="MFAV01000028">
    <property type="protein sequence ID" value="OGD86198.1"/>
    <property type="molecule type" value="Genomic_DNA"/>
</dbReference>
<dbReference type="Pfam" id="PF00271">
    <property type="entry name" value="Helicase_C"/>
    <property type="match status" value="1"/>
</dbReference>
<proteinExistence type="predicted"/>
<dbReference type="Pfam" id="PF00270">
    <property type="entry name" value="DEAD"/>
    <property type="match status" value="1"/>
</dbReference>
<gene>
    <name evidence="10" type="ORF">A2Z23_03225</name>
</gene>